<name>A0A0M8ZRB4_9HYME</name>
<evidence type="ECO:0000313" key="2">
    <source>
        <dbReference type="EMBL" id="KOX69357.1"/>
    </source>
</evidence>
<feature type="compositionally biased region" description="Polar residues" evidence="1">
    <location>
        <begin position="47"/>
        <end position="57"/>
    </location>
</feature>
<organism evidence="2 3">
    <name type="scientific">Melipona quadrifasciata</name>
    <dbReference type="NCBI Taxonomy" id="166423"/>
    <lineage>
        <taxon>Eukaryota</taxon>
        <taxon>Metazoa</taxon>
        <taxon>Ecdysozoa</taxon>
        <taxon>Arthropoda</taxon>
        <taxon>Hexapoda</taxon>
        <taxon>Insecta</taxon>
        <taxon>Pterygota</taxon>
        <taxon>Neoptera</taxon>
        <taxon>Endopterygota</taxon>
        <taxon>Hymenoptera</taxon>
        <taxon>Apocrita</taxon>
        <taxon>Aculeata</taxon>
        <taxon>Apoidea</taxon>
        <taxon>Anthophila</taxon>
        <taxon>Apidae</taxon>
        <taxon>Melipona</taxon>
    </lineage>
</organism>
<feature type="compositionally biased region" description="Polar residues" evidence="1">
    <location>
        <begin position="96"/>
        <end position="111"/>
    </location>
</feature>
<keyword evidence="3" id="KW-1185">Reference proteome</keyword>
<reference evidence="2 3" key="1">
    <citation type="submission" date="2015-07" db="EMBL/GenBank/DDBJ databases">
        <title>The genome of Melipona quadrifasciata.</title>
        <authorList>
            <person name="Pan H."/>
            <person name="Kapheim K."/>
        </authorList>
    </citation>
    <scope>NUCLEOTIDE SEQUENCE [LARGE SCALE GENOMIC DNA]</scope>
    <source>
        <strain evidence="2">0111107301</strain>
        <tissue evidence="2">Whole body</tissue>
    </source>
</reference>
<dbReference type="Proteomes" id="UP000053105">
    <property type="component" value="Unassembled WGS sequence"/>
</dbReference>
<sequence length="111" mass="12288">MKRRREEEKDVSVSAGCKQDPRSANESVRRERRPGRSRYLAAIGNNKLPSNHRSTTVAVPATAVDRPLAGIGTQPRLQYKHSHDVDPGDSIGRAMRQSSKTSHGLTINTTR</sequence>
<gene>
    <name evidence="2" type="ORF">WN51_06357</name>
</gene>
<evidence type="ECO:0000256" key="1">
    <source>
        <dbReference type="SAM" id="MobiDB-lite"/>
    </source>
</evidence>
<evidence type="ECO:0000313" key="3">
    <source>
        <dbReference type="Proteomes" id="UP000053105"/>
    </source>
</evidence>
<dbReference type="EMBL" id="KQ435894">
    <property type="protein sequence ID" value="KOX69357.1"/>
    <property type="molecule type" value="Genomic_DNA"/>
</dbReference>
<accession>A0A0M8ZRB4</accession>
<dbReference type="AlphaFoldDB" id="A0A0M8ZRB4"/>
<feature type="region of interest" description="Disordered" evidence="1">
    <location>
        <begin position="1"/>
        <end position="111"/>
    </location>
</feature>
<proteinExistence type="predicted"/>
<feature type="compositionally biased region" description="Basic and acidic residues" evidence="1">
    <location>
        <begin position="1"/>
        <end position="11"/>
    </location>
</feature>
<feature type="compositionally biased region" description="Basic and acidic residues" evidence="1">
    <location>
        <begin position="19"/>
        <end position="29"/>
    </location>
</feature>
<protein>
    <submittedName>
        <fullName evidence="2">Uncharacterized protein</fullName>
    </submittedName>
</protein>